<dbReference type="Gene3D" id="3.30.70.80">
    <property type="entry name" value="Peptidase S8 propeptide/proteinase inhibitor I9"/>
    <property type="match status" value="1"/>
</dbReference>
<dbReference type="SUPFAM" id="SSF52743">
    <property type="entry name" value="Subtilisin-like"/>
    <property type="match status" value="1"/>
</dbReference>
<dbReference type="GO" id="GO:0006508">
    <property type="term" value="P:proteolysis"/>
    <property type="evidence" value="ECO:0007669"/>
    <property type="project" value="UniProtKB-KW"/>
</dbReference>
<evidence type="ECO:0000259" key="11">
    <source>
        <dbReference type="Pfam" id="PF17766"/>
    </source>
</evidence>
<feature type="domain" description="Peptidase S8/S53" evidence="9">
    <location>
        <begin position="138"/>
        <end position="588"/>
    </location>
</feature>
<evidence type="ECO:0000259" key="9">
    <source>
        <dbReference type="Pfam" id="PF00082"/>
    </source>
</evidence>
<dbReference type="InterPro" id="IPR041469">
    <property type="entry name" value="Subtilisin-like_FN3"/>
</dbReference>
<dbReference type="InterPro" id="IPR034197">
    <property type="entry name" value="Peptidases_S8_3"/>
</dbReference>
<dbReference type="InterPro" id="IPR045051">
    <property type="entry name" value="SBT"/>
</dbReference>
<evidence type="ECO:0000256" key="7">
    <source>
        <dbReference type="PROSITE-ProRule" id="PRU01240"/>
    </source>
</evidence>
<evidence type="ECO:0000256" key="2">
    <source>
        <dbReference type="ARBA" id="ARBA00022670"/>
    </source>
</evidence>
<comment type="caution">
    <text evidence="12">The sequence shown here is derived from an EMBL/GenBank/DDBJ whole genome shotgun (WGS) entry which is preliminary data.</text>
</comment>
<dbReference type="InterPro" id="IPR037045">
    <property type="entry name" value="S8pro/Inhibitor_I9_sf"/>
</dbReference>
<comment type="similarity">
    <text evidence="1 7">Belongs to the peptidase S8 family.</text>
</comment>
<dbReference type="GO" id="GO:0004252">
    <property type="term" value="F:serine-type endopeptidase activity"/>
    <property type="evidence" value="ECO:0007669"/>
    <property type="project" value="UniProtKB-UniRule"/>
</dbReference>
<feature type="chain" id="PRO_5042929005" evidence="8">
    <location>
        <begin position="25"/>
        <end position="751"/>
    </location>
</feature>
<dbReference type="CDD" id="cd02120">
    <property type="entry name" value="PA_subtilisin_like"/>
    <property type="match status" value="1"/>
</dbReference>
<feature type="active site" description="Charge relay system" evidence="6 7">
    <location>
        <position position="537"/>
    </location>
</feature>
<sequence length="751" mass="80270">MSMHKSMQHLSCLIFLLLFASTSLHLVVNGDDGNKDIYIVYMGDRPVSEEAIVDTHINVLSEVLGSSDEATDSIVHSYTYSFSGFAAKLSTEEAKKLSRMEGVISVFPNRYHKLHTTKTWDFLGLPRTAERNMKGESSIIVGLIDTGISPGSESFSDKGFGHPPAKWKGSCKKYANFTGCNNKIIGARYFKLDGEPDPADILSPVDVVGHGTHTSSTLAGNAVAGASLYGLAKGTARGAVPSARIAMYKVCWASRGCSDMDILAAFDAAIKDGVDIISISIGGQGYPNYSADSIAIGAFHAMKVGVLTVASAGNDGPSIASLENFAPWIFTVGASGIDRLFRSKVVLGNGRQVSGIGINSFAPKKRLYPLVSGVDAPKDSYNSVASRYCAENSLDPEIVRGKLVYCELQEWGVDSFVKEAGGIGTILAGEVASDDAQIFMAPATMVNYTVGQVVSDYINSTRTPSAVIYKSEEVHVSAPFVASFSSRGPSLASNNILKPDIVAPGIDILAAYTPLKSLTGLKGDTQYSKFSIMSGTSMACPHVAGVAAYIKSFYPSWSPAAIKSAIITTATPMNPKRNNDAEFAYGAGQVNPKRALHPGLVYDIDAQGYLQFLCHEGYKNSVFGNCSRVAPAKGVDALNYPTMQLSLKSSRNATIGVFRRRVTNVGPPNSIYTPTIKAPPGVQITVKPTSLNFTRINQMKSFSVTVKANPLGDQQDLLMSCSLEWRSSAGKYIVTSPIVIYNPNSLSINRQ</sequence>
<feature type="domain" description="Inhibitor I9" evidence="10">
    <location>
        <begin position="38"/>
        <end position="115"/>
    </location>
</feature>
<keyword evidence="13" id="KW-1185">Reference proteome</keyword>
<dbReference type="PROSITE" id="PS00138">
    <property type="entry name" value="SUBTILASE_SER"/>
    <property type="match status" value="1"/>
</dbReference>
<evidence type="ECO:0000256" key="6">
    <source>
        <dbReference type="PIRSR" id="PIRSR615500-1"/>
    </source>
</evidence>
<dbReference type="CDD" id="cd04852">
    <property type="entry name" value="Peptidases_S8_3"/>
    <property type="match status" value="1"/>
</dbReference>
<dbReference type="InterPro" id="IPR015500">
    <property type="entry name" value="Peptidase_S8_subtilisin-rel"/>
</dbReference>
<dbReference type="Gene3D" id="2.60.40.2310">
    <property type="match status" value="1"/>
</dbReference>
<gene>
    <name evidence="12" type="ORF">Scep_006435</name>
</gene>
<dbReference type="Proteomes" id="UP001419268">
    <property type="component" value="Unassembled WGS sequence"/>
</dbReference>
<evidence type="ECO:0000256" key="8">
    <source>
        <dbReference type="SAM" id="SignalP"/>
    </source>
</evidence>
<reference evidence="12 13" key="1">
    <citation type="submission" date="2024-01" db="EMBL/GenBank/DDBJ databases">
        <title>Genome assemblies of Stephania.</title>
        <authorList>
            <person name="Yang L."/>
        </authorList>
    </citation>
    <scope>NUCLEOTIDE SEQUENCE [LARGE SCALE GENOMIC DNA]</scope>
    <source>
        <strain evidence="12">JXDWG</strain>
        <tissue evidence="12">Leaf</tissue>
    </source>
</reference>
<organism evidence="12 13">
    <name type="scientific">Stephania cephalantha</name>
    <dbReference type="NCBI Taxonomy" id="152367"/>
    <lineage>
        <taxon>Eukaryota</taxon>
        <taxon>Viridiplantae</taxon>
        <taxon>Streptophyta</taxon>
        <taxon>Embryophyta</taxon>
        <taxon>Tracheophyta</taxon>
        <taxon>Spermatophyta</taxon>
        <taxon>Magnoliopsida</taxon>
        <taxon>Ranunculales</taxon>
        <taxon>Menispermaceae</taxon>
        <taxon>Menispermoideae</taxon>
        <taxon>Cissampelideae</taxon>
        <taxon>Stephania</taxon>
    </lineage>
</organism>
<dbReference type="Pfam" id="PF05922">
    <property type="entry name" value="Inhibitor_I9"/>
    <property type="match status" value="1"/>
</dbReference>
<dbReference type="PROSITE" id="PS51892">
    <property type="entry name" value="SUBTILASE"/>
    <property type="match status" value="1"/>
</dbReference>
<dbReference type="Gene3D" id="3.50.30.30">
    <property type="match status" value="1"/>
</dbReference>
<keyword evidence="3 8" id="KW-0732">Signal</keyword>
<evidence type="ECO:0000256" key="5">
    <source>
        <dbReference type="ARBA" id="ARBA00022825"/>
    </source>
</evidence>
<dbReference type="PRINTS" id="PR00723">
    <property type="entry name" value="SUBTILISIN"/>
</dbReference>
<evidence type="ECO:0000256" key="1">
    <source>
        <dbReference type="ARBA" id="ARBA00011073"/>
    </source>
</evidence>
<accession>A0AAP0K9P9</accession>
<dbReference type="FunFam" id="3.40.50.200:FF:000006">
    <property type="entry name" value="Subtilisin-like protease SBT1.5"/>
    <property type="match status" value="1"/>
</dbReference>
<evidence type="ECO:0000313" key="12">
    <source>
        <dbReference type="EMBL" id="KAK9147678.1"/>
    </source>
</evidence>
<dbReference type="EMBL" id="JBBNAG010000003">
    <property type="protein sequence ID" value="KAK9147678.1"/>
    <property type="molecule type" value="Genomic_DNA"/>
</dbReference>
<keyword evidence="4 7" id="KW-0378">Hydrolase</keyword>
<feature type="signal peptide" evidence="8">
    <location>
        <begin position="1"/>
        <end position="24"/>
    </location>
</feature>
<dbReference type="Pfam" id="PF17766">
    <property type="entry name" value="fn3_6"/>
    <property type="match status" value="1"/>
</dbReference>
<evidence type="ECO:0000313" key="13">
    <source>
        <dbReference type="Proteomes" id="UP001419268"/>
    </source>
</evidence>
<feature type="active site" description="Charge relay system" evidence="6 7">
    <location>
        <position position="210"/>
    </location>
</feature>
<feature type="domain" description="Subtilisin-like protease fibronectin type-III" evidence="11">
    <location>
        <begin position="638"/>
        <end position="740"/>
    </location>
</feature>
<keyword evidence="2 7" id="KW-0645">Protease</keyword>
<dbReference type="InterPro" id="IPR010259">
    <property type="entry name" value="S8pro/Inhibitor_I9"/>
</dbReference>
<dbReference type="InterPro" id="IPR023828">
    <property type="entry name" value="Peptidase_S8_Ser-AS"/>
</dbReference>
<name>A0AAP0K9P9_9MAGN</name>
<dbReference type="InterPro" id="IPR000209">
    <property type="entry name" value="Peptidase_S8/S53_dom"/>
</dbReference>
<protein>
    <submittedName>
        <fullName evidence="12">Uncharacterized protein</fullName>
    </submittedName>
</protein>
<dbReference type="PANTHER" id="PTHR10795">
    <property type="entry name" value="PROPROTEIN CONVERTASE SUBTILISIN/KEXIN"/>
    <property type="match status" value="1"/>
</dbReference>
<dbReference type="Pfam" id="PF00082">
    <property type="entry name" value="Peptidase_S8"/>
    <property type="match status" value="1"/>
</dbReference>
<evidence type="ECO:0000256" key="4">
    <source>
        <dbReference type="ARBA" id="ARBA00022801"/>
    </source>
</evidence>
<dbReference type="InterPro" id="IPR036852">
    <property type="entry name" value="Peptidase_S8/S53_dom_sf"/>
</dbReference>
<dbReference type="Gene3D" id="3.40.50.200">
    <property type="entry name" value="Peptidase S8/S53 domain"/>
    <property type="match status" value="1"/>
</dbReference>
<dbReference type="AlphaFoldDB" id="A0AAP0K9P9"/>
<keyword evidence="5 7" id="KW-0720">Serine protease</keyword>
<evidence type="ECO:0000259" key="10">
    <source>
        <dbReference type="Pfam" id="PF05922"/>
    </source>
</evidence>
<feature type="active site" description="Charge relay system" evidence="6 7">
    <location>
        <position position="145"/>
    </location>
</feature>
<evidence type="ECO:0000256" key="3">
    <source>
        <dbReference type="ARBA" id="ARBA00022729"/>
    </source>
</evidence>
<proteinExistence type="inferred from homology"/>
<dbReference type="FunFam" id="3.30.70.80:FF:000002">
    <property type="entry name" value="Subtilisin-like protease SBT5.3"/>
    <property type="match status" value="1"/>
</dbReference>